<evidence type="ECO:0000313" key="7">
    <source>
        <dbReference type="EMBL" id="KAK0391448.1"/>
    </source>
</evidence>
<feature type="transmembrane region" description="Helical" evidence="6">
    <location>
        <begin position="305"/>
        <end position="326"/>
    </location>
</feature>
<dbReference type="EC" id="4.3.2.9" evidence="1"/>
<accession>A0AA39GQ11</accession>
<dbReference type="PANTHER" id="PTHR12935">
    <property type="entry name" value="GAMMA-GLUTAMYLCYCLOTRANSFERASE"/>
    <property type="match status" value="1"/>
</dbReference>
<evidence type="ECO:0000256" key="2">
    <source>
        <dbReference type="ARBA" id="ARBA00023239"/>
    </source>
</evidence>
<dbReference type="InterPro" id="IPR017939">
    <property type="entry name" value="G-Glutamylcylcotransferase"/>
</dbReference>
<keyword evidence="6" id="KW-0472">Membrane</keyword>
<feature type="region of interest" description="Disordered" evidence="5">
    <location>
        <begin position="28"/>
        <end position="62"/>
    </location>
</feature>
<evidence type="ECO:0000313" key="8">
    <source>
        <dbReference type="Proteomes" id="UP001175261"/>
    </source>
</evidence>
<dbReference type="Proteomes" id="UP001175261">
    <property type="component" value="Unassembled WGS sequence"/>
</dbReference>
<feature type="region of interest" description="Disordered" evidence="5">
    <location>
        <begin position="129"/>
        <end position="157"/>
    </location>
</feature>
<name>A0AA39GQ11_SARSR</name>
<feature type="compositionally biased region" description="Pro residues" evidence="5">
    <location>
        <begin position="129"/>
        <end position="155"/>
    </location>
</feature>
<feature type="transmembrane region" description="Helical" evidence="6">
    <location>
        <begin position="332"/>
        <end position="351"/>
    </location>
</feature>
<dbReference type="PANTHER" id="PTHR12935:SF0">
    <property type="entry name" value="GAMMA-GLUTAMYLCYCLOTRANSFERASE"/>
    <property type="match status" value="1"/>
</dbReference>
<evidence type="ECO:0000256" key="6">
    <source>
        <dbReference type="SAM" id="Phobius"/>
    </source>
</evidence>
<feature type="active site" description="Proton acceptor" evidence="3">
    <location>
        <position position="185"/>
    </location>
</feature>
<dbReference type="AlphaFoldDB" id="A0AA39GQ11"/>
<evidence type="ECO:0000256" key="4">
    <source>
        <dbReference type="PIRSR" id="PIRSR617939-2"/>
    </source>
</evidence>
<comment type="caution">
    <text evidence="7">The sequence shown here is derived from an EMBL/GenBank/DDBJ whole genome shotgun (WGS) entry which is preliminary data.</text>
</comment>
<keyword evidence="8" id="KW-1185">Reference proteome</keyword>
<dbReference type="EMBL" id="JAPDFR010000001">
    <property type="protein sequence ID" value="KAK0391448.1"/>
    <property type="molecule type" value="Genomic_DNA"/>
</dbReference>
<evidence type="ECO:0000256" key="1">
    <source>
        <dbReference type="ARBA" id="ARBA00012346"/>
    </source>
</evidence>
<feature type="compositionally biased region" description="Polar residues" evidence="5">
    <location>
        <begin position="39"/>
        <end position="62"/>
    </location>
</feature>
<keyword evidence="6" id="KW-1133">Transmembrane helix</keyword>
<sequence length="407" mass="46216">MTAIVVREACCSAMTVLGKLTKIERTTSTPALSARPSIPETSVSRLAEASESTNSLDETEQPESNTVLYLAYGSNLCVETFLGVRGIRPLSQVNVSVPALQLSFDLPGIPYGEPCFANVDWRKIPKNPKVPPIPKLPPTPPIDPPKPPALDPLNPPRAQMQWNGELMGVVYEVTKEDYRHIIQTEGGGASYKEIIVPCIPIPPAIEIPEKPPLPELPRPFLARTLFAPYVPDERLPDDPRKDKWWFKYITPPHRPSKDYAQASDRYLKLIRDGAREHELPEEYQQYLHSLQPYTITTWRQRIGQFIFAGILVPLIMMFFKVGQYFADKNGNLPPVLMLLTAAIFNLSWRFYDVVLKHLFGDGERTEEKRDRSAYLHVWRAEPHRCDEEKAKLLIRSEDLEDTGHDTL</sequence>
<dbReference type="GO" id="GO:0003839">
    <property type="term" value="F:gamma-glutamylcyclotransferase activity"/>
    <property type="evidence" value="ECO:0007669"/>
    <property type="project" value="UniProtKB-EC"/>
</dbReference>
<reference evidence="7" key="1">
    <citation type="submission" date="2022-10" db="EMBL/GenBank/DDBJ databases">
        <title>Determination and structural analysis of whole genome sequence of Sarocladium strictum F4-1.</title>
        <authorList>
            <person name="Hu L."/>
            <person name="Jiang Y."/>
        </authorList>
    </citation>
    <scope>NUCLEOTIDE SEQUENCE</scope>
    <source>
        <strain evidence="7">F4-1</strain>
    </source>
</reference>
<organism evidence="7 8">
    <name type="scientific">Sarocladium strictum</name>
    <name type="common">Black bundle disease fungus</name>
    <name type="synonym">Acremonium strictum</name>
    <dbReference type="NCBI Taxonomy" id="5046"/>
    <lineage>
        <taxon>Eukaryota</taxon>
        <taxon>Fungi</taxon>
        <taxon>Dikarya</taxon>
        <taxon>Ascomycota</taxon>
        <taxon>Pezizomycotina</taxon>
        <taxon>Sordariomycetes</taxon>
        <taxon>Hypocreomycetidae</taxon>
        <taxon>Hypocreales</taxon>
        <taxon>Sarocladiaceae</taxon>
        <taxon>Sarocladium</taxon>
    </lineage>
</organism>
<evidence type="ECO:0000256" key="3">
    <source>
        <dbReference type="PIRSR" id="PIRSR617939-1"/>
    </source>
</evidence>
<keyword evidence="2" id="KW-0456">Lyase</keyword>
<evidence type="ECO:0000256" key="5">
    <source>
        <dbReference type="SAM" id="MobiDB-lite"/>
    </source>
</evidence>
<feature type="binding site" evidence="4">
    <location>
        <position position="266"/>
    </location>
    <ligand>
        <name>substrate</name>
    </ligand>
</feature>
<dbReference type="Gene3D" id="3.10.490.10">
    <property type="entry name" value="Gamma-glutamyl cyclotransferase-like"/>
    <property type="match status" value="1"/>
</dbReference>
<feature type="binding site" evidence="4">
    <location>
        <begin position="69"/>
        <end position="74"/>
    </location>
    <ligand>
        <name>substrate</name>
    </ligand>
</feature>
<proteinExistence type="predicted"/>
<protein>
    <recommendedName>
        <fullName evidence="1">gamma-glutamylcyclotransferase</fullName>
        <ecNumber evidence="1">4.3.2.9</ecNumber>
    </recommendedName>
</protein>
<keyword evidence="6" id="KW-0812">Transmembrane</keyword>
<gene>
    <name evidence="7" type="ORF">NLU13_0949</name>
</gene>